<protein>
    <submittedName>
        <fullName evidence="7">Protein NrnU</fullName>
    </submittedName>
</protein>
<comment type="subcellular location">
    <subcellularLocation>
        <location evidence="1">Membrane</location>
        <topology evidence="1">Multi-pass membrane protein</topology>
    </subcellularLocation>
</comment>
<dbReference type="RefSeq" id="WP_099862924.1">
    <property type="nucleotide sequence ID" value="NZ_PEOG01000051.1"/>
</dbReference>
<evidence type="ECO:0000256" key="4">
    <source>
        <dbReference type="ARBA" id="ARBA00023136"/>
    </source>
</evidence>
<organism evidence="7 8">
    <name type="scientific">Roseateles chitinivorans</name>
    <dbReference type="NCBI Taxonomy" id="2917965"/>
    <lineage>
        <taxon>Bacteria</taxon>
        <taxon>Pseudomonadati</taxon>
        <taxon>Pseudomonadota</taxon>
        <taxon>Betaproteobacteria</taxon>
        <taxon>Burkholderiales</taxon>
        <taxon>Sphaerotilaceae</taxon>
        <taxon>Roseateles</taxon>
    </lineage>
</organism>
<evidence type="ECO:0000256" key="1">
    <source>
        <dbReference type="ARBA" id="ARBA00004141"/>
    </source>
</evidence>
<dbReference type="OrthoDB" id="5293641at2"/>
<dbReference type="AlphaFoldDB" id="A0A2G9C8B4"/>
<keyword evidence="8" id="KW-1185">Reference proteome</keyword>
<feature type="transmembrane region" description="Helical" evidence="5">
    <location>
        <begin position="113"/>
        <end position="139"/>
    </location>
</feature>
<feature type="transmembrane region" description="Helical" evidence="5">
    <location>
        <begin position="160"/>
        <end position="183"/>
    </location>
</feature>
<evidence type="ECO:0000256" key="3">
    <source>
        <dbReference type="ARBA" id="ARBA00022989"/>
    </source>
</evidence>
<keyword evidence="4 5" id="KW-0472">Membrane</keyword>
<comment type="caution">
    <text evidence="7">The sequence shown here is derived from an EMBL/GenBank/DDBJ whole genome shotgun (WGS) entry which is preliminary data.</text>
</comment>
<dbReference type="Pfam" id="PF07298">
    <property type="entry name" value="NnrU"/>
    <property type="match status" value="1"/>
</dbReference>
<dbReference type="InterPro" id="IPR009915">
    <property type="entry name" value="NnrU_dom"/>
</dbReference>
<dbReference type="GO" id="GO:0016020">
    <property type="term" value="C:membrane"/>
    <property type="evidence" value="ECO:0007669"/>
    <property type="project" value="UniProtKB-SubCell"/>
</dbReference>
<feature type="transmembrane region" description="Helical" evidence="5">
    <location>
        <begin position="76"/>
        <end position="93"/>
    </location>
</feature>
<accession>A0A2G9C8B4</accession>
<feature type="transmembrane region" description="Helical" evidence="5">
    <location>
        <begin position="37"/>
        <end position="56"/>
    </location>
</feature>
<reference evidence="7 8" key="1">
    <citation type="submission" date="2017-11" db="EMBL/GenBank/DDBJ databases">
        <title>Draft genome sequence of Mitsuaria sp. HWN-4.</title>
        <authorList>
            <person name="Gundlapally S.R."/>
        </authorList>
    </citation>
    <scope>NUCLEOTIDE SEQUENCE [LARGE SCALE GENOMIC DNA]</scope>
    <source>
        <strain evidence="7 8">HWN-4</strain>
    </source>
</reference>
<dbReference type="EMBL" id="PEOG01000051">
    <property type="protein sequence ID" value="PIM51864.1"/>
    <property type="molecule type" value="Genomic_DNA"/>
</dbReference>
<gene>
    <name evidence="7" type="ORF">CS062_17710</name>
</gene>
<dbReference type="Proteomes" id="UP000231501">
    <property type="component" value="Unassembled WGS sequence"/>
</dbReference>
<evidence type="ECO:0000256" key="2">
    <source>
        <dbReference type="ARBA" id="ARBA00022692"/>
    </source>
</evidence>
<keyword evidence="2 5" id="KW-0812">Transmembrane</keyword>
<keyword evidence="3 5" id="KW-1133">Transmembrane helix</keyword>
<proteinExistence type="predicted"/>
<evidence type="ECO:0000313" key="8">
    <source>
        <dbReference type="Proteomes" id="UP000231501"/>
    </source>
</evidence>
<evidence type="ECO:0000313" key="7">
    <source>
        <dbReference type="EMBL" id="PIM51864.1"/>
    </source>
</evidence>
<sequence length="192" mass="20696">MWALILGLILFLGPHSVRIVAPGWRDARLAAWGERRWKLGYTAVSLVGLLLIVWGYGQARLDPHPLWATPRGMNHLAGLLMLLALILLAAAYVPRNHLKARLGHPMVLAVKLWALGHLLANNTVADLVLFGAFLVWAVLDFRSARRRAGPRPPAGTARGTAIAVAVGVVAWVVFAAGLHRALIGVSPFPTVG</sequence>
<name>A0A2G9C8B4_9BURK</name>
<evidence type="ECO:0000259" key="6">
    <source>
        <dbReference type="Pfam" id="PF07298"/>
    </source>
</evidence>
<evidence type="ECO:0000256" key="5">
    <source>
        <dbReference type="SAM" id="Phobius"/>
    </source>
</evidence>
<feature type="domain" description="NnrU" evidence="6">
    <location>
        <begin position="4"/>
        <end position="187"/>
    </location>
</feature>